<dbReference type="AlphaFoldDB" id="A0AA36ELB9"/>
<evidence type="ECO:0000313" key="2">
    <source>
        <dbReference type="Proteomes" id="UP001177003"/>
    </source>
</evidence>
<organism evidence="1 2">
    <name type="scientific">Lactuca saligna</name>
    <name type="common">Willowleaf lettuce</name>
    <dbReference type="NCBI Taxonomy" id="75948"/>
    <lineage>
        <taxon>Eukaryota</taxon>
        <taxon>Viridiplantae</taxon>
        <taxon>Streptophyta</taxon>
        <taxon>Embryophyta</taxon>
        <taxon>Tracheophyta</taxon>
        <taxon>Spermatophyta</taxon>
        <taxon>Magnoliopsida</taxon>
        <taxon>eudicotyledons</taxon>
        <taxon>Gunneridae</taxon>
        <taxon>Pentapetalae</taxon>
        <taxon>asterids</taxon>
        <taxon>campanulids</taxon>
        <taxon>Asterales</taxon>
        <taxon>Asteraceae</taxon>
        <taxon>Cichorioideae</taxon>
        <taxon>Cichorieae</taxon>
        <taxon>Lactucinae</taxon>
        <taxon>Lactuca</taxon>
    </lineage>
</organism>
<protein>
    <submittedName>
        <fullName evidence="1">Uncharacterized protein</fullName>
    </submittedName>
</protein>
<gene>
    <name evidence="1" type="ORF">LSALG_LOCUS38873</name>
</gene>
<reference evidence="1" key="1">
    <citation type="submission" date="2023-04" db="EMBL/GenBank/DDBJ databases">
        <authorList>
            <person name="Vijverberg K."/>
            <person name="Xiong W."/>
            <person name="Schranz E."/>
        </authorList>
    </citation>
    <scope>NUCLEOTIDE SEQUENCE</scope>
</reference>
<evidence type="ECO:0000313" key="1">
    <source>
        <dbReference type="EMBL" id="CAI9300219.1"/>
    </source>
</evidence>
<dbReference type="EMBL" id="OX465084">
    <property type="protein sequence ID" value="CAI9300219.1"/>
    <property type="molecule type" value="Genomic_DNA"/>
</dbReference>
<keyword evidence="2" id="KW-1185">Reference proteome</keyword>
<dbReference type="Proteomes" id="UP001177003">
    <property type="component" value="Chromosome 8"/>
</dbReference>
<sequence>MHNWVKYLPDIVAALDTIPTNSSMKIILWPATKKQKENPIPQHFHEGYLDDMEFWAFDDETATAAIKFKNREHVLRLISAKELLHFRERDIRTLADHQIICRKRCHESCC</sequence>
<accession>A0AA36ELB9</accession>
<proteinExistence type="predicted"/>
<name>A0AA36ELB9_LACSI</name>